<dbReference type="EMBL" id="CP012949">
    <property type="protein sequence ID" value="ANB09156.1"/>
    <property type="molecule type" value="Genomic_DNA"/>
</dbReference>
<sequence length="77" mass="7767">MPFWTSVAFAATMVPPGVLSPTDGPPPPGDSPVPLDALAEGLGLLHEEAEALTPPPDPCCVTHRAAASSSADNSTMT</sequence>
<proteinExistence type="predicted"/>
<evidence type="ECO:0008006" key="3">
    <source>
        <dbReference type="Google" id="ProtNLM"/>
    </source>
</evidence>
<evidence type="ECO:0000313" key="2">
    <source>
        <dbReference type="Proteomes" id="UP000076720"/>
    </source>
</evidence>
<name>A0ABM6B622_STRAM</name>
<reference evidence="2" key="1">
    <citation type="submission" date="2015-10" db="EMBL/GenBank/DDBJ databases">
        <title>Complete genome sequence of Streptomyces ambofaciens DSM 40697.</title>
        <authorList>
            <person name="Thibessard A."/>
            <person name="Leblond P."/>
        </authorList>
    </citation>
    <scope>NUCLEOTIDE SEQUENCE [LARGE SCALE GENOMIC DNA]</scope>
    <source>
        <strain evidence="2">DSM 40697</strain>
    </source>
</reference>
<reference evidence="1 2" key="2">
    <citation type="journal article" date="2016" name="Genome Announc.">
        <title>Complete Genome Sequence of Streptomyces ambofaciens DSM 40697, a Paradigm for Genome Plasticity Studies.</title>
        <authorList>
            <person name="Thibessard A."/>
            <person name="Leblond P."/>
        </authorList>
    </citation>
    <scope>NUCLEOTIDE SEQUENCE [LARGE SCALE GENOMIC DNA]</scope>
    <source>
        <strain evidence="1 2">DSM 40697</strain>
    </source>
</reference>
<protein>
    <recommendedName>
        <fullName evidence="3">Secreted protein</fullName>
    </recommendedName>
</protein>
<keyword evidence="2" id="KW-1185">Reference proteome</keyword>
<evidence type="ECO:0000313" key="1">
    <source>
        <dbReference type="EMBL" id="ANB09156.1"/>
    </source>
</evidence>
<organism evidence="1 2">
    <name type="scientific">Streptomyces ambofaciens</name>
    <dbReference type="NCBI Taxonomy" id="1889"/>
    <lineage>
        <taxon>Bacteria</taxon>
        <taxon>Bacillati</taxon>
        <taxon>Actinomycetota</taxon>
        <taxon>Actinomycetes</taxon>
        <taxon>Kitasatosporales</taxon>
        <taxon>Streptomycetaceae</taxon>
        <taxon>Streptomyces</taxon>
    </lineage>
</organism>
<accession>A0ABM6B622</accession>
<dbReference type="Proteomes" id="UP000076720">
    <property type="component" value="Chromosome"/>
</dbReference>
<gene>
    <name evidence="1" type="ORF">SAM40697_5200</name>
</gene>